<dbReference type="GO" id="GO:0004222">
    <property type="term" value="F:metalloendopeptidase activity"/>
    <property type="evidence" value="ECO:0007669"/>
    <property type="project" value="InterPro"/>
</dbReference>
<dbReference type="GO" id="GO:0006974">
    <property type="term" value="P:DNA damage response"/>
    <property type="evidence" value="ECO:0007669"/>
    <property type="project" value="InterPro"/>
</dbReference>
<dbReference type="GO" id="GO:0003697">
    <property type="term" value="F:single-stranded DNA binding"/>
    <property type="evidence" value="ECO:0007669"/>
    <property type="project" value="InterPro"/>
</dbReference>
<evidence type="ECO:0000313" key="5">
    <source>
        <dbReference type="Proteomes" id="UP000092461"/>
    </source>
</evidence>
<evidence type="ECO:0000256" key="1">
    <source>
        <dbReference type="ARBA" id="ARBA00004123"/>
    </source>
</evidence>
<evidence type="ECO:0000256" key="2">
    <source>
        <dbReference type="ARBA" id="ARBA00023242"/>
    </source>
</evidence>
<evidence type="ECO:0000313" key="4">
    <source>
        <dbReference type="EnsemblMetazoa" id="LLOJ001400-PA"/>
    </source>
</evidence>
<dbReference type="InterPro" id="IPR055220">
    <property type="entry name" value="SPRTN_ZBD"/>
</dbReference>
<keyword evidence="5" id="KW-1185">Reference proteome</keyword>
<dbReference type="EnsemblMetazoa" id="LLOJ001400-RA">
    <property type="protein sequence ID" value="LLOJ001400-PA"/>
    <property type="gene ID" value="LLOJ001400"/>
</dbReference>
<dbReference type="Pfam" id="PF10263">
    <property type="entry name" value="SprT-like"/>
    <property type="match status" value="1"/>
</dbReference>
<dbReference type="InterPro" id="IPR006640">
    <property type="entry name" value="SprT-like_domain"/>
</dbReference>
<dbReference type="Pfam" id="PF22934">
    <property type="entry name" value="SPRTN_ZBD"/>
    <property type="match status" value="1"/>
</dbReference>
<dbReference type="Proteomes" id="UP000092461">
    <property type="component" value="Unassembled WGS sequence"/>
</dbReference>
<keyword evidence="2" id="KW-0539">Nucleus</keyword>
<dbReference type="VEuPathDB" id="VectorBase:LLOJ001400"/>
<protein>
    <recommendedName>
        <fullName evidence="3">SprT-like domain-containing protein</fullName>
    </recommendedName>
</protein>
<dbReference type="GO" id="GO:0005634">
    <property type="term" value="C:nucleus"/>
    <property type="evidence" value="ECO:0007669"/>
    <property type="project" value="UniProtKB-SubCell"/>
</dbReference>
<dbReference type="GO" id="GO:0031593">
    <property type="term" value="F:polyubiquitin modification-dependent protein binding"/>
    <property type="evidence" value="ECO:0007669"/>
    <property type="project" value="TreeGrafter"/>
</dbReference>
<dbReference type="SMART" id="SM00731">
    <property type="entry name" value="SprT"/>
    <property type="match status" value="1"/>
</dbReference>
<sequence>MAEEKDWHMCQTQNMVLSQWELLDPTPNIYELCREFDKRFFENMLALRSVQVRWSHKLRAEVAGQCSYHGHFRRYKTATITLSVPLLKYRPRKDLIRTLLHEMIHAYCYIKGIWTGDGHQGGFITMMNHINERAGTTISVYHEYHAEFFYTRRHVWRCSGPCRDMGPYYGYVGRHRARPIPRNHSQGGHSVCRGRYIKIKGSGVSRKYFCAPPLQDLMNDTLDEDLLNVANSVESMWGDQSIIDDFLGPDTLMEDAFKDRDSSKNTLLLEEVEKPPADTTTTSTADALDKAIIEEFLGQDTLMNSYQ</sequence>
<dbReference type="InterPro" id="IPR044245">
    <property type="entry name" value="Spartan"/>
</dbReference>
<organism evidence="4 5">
    <name type="scientific">Lutzomyia longipalpis</name>
    <name type="common">Sand fly</name>
    <dbReference type="NCBI Taxonomy" id="7200"/>
    <lineage>
        <taxon>Eukaryota</taxon>
        <taxon>Metazoa</taxon>
        <taxon>Ecdysozoa</taxon>
        <taxon>Arthropoda</taxon>
        <taxon>Hexapoda</taxon>
        <taxon>Insecta</taxon>
        <taxon>Pterygota</taxon>
        <taxon>Neoptera</taxon>
        <taxon>Endopterygota</taxon>
        <taxon>Diptera</taxon>
        <taxon>Nematocera</taxon>
        <taxon>Psychodoidea</taxon>
        <taxon>Psychodidae</taxon>
        <taxon>Lutzomyia</taxon>
        <taxon>Lutzomyia</taxon>
    </lineage>
</organism>
<evidence type="ECO:0000259" key="3">
    <source>
        <dbReference type="SMART" id="SM00731"/>
    </source>
</evidence>
<dbReference type="AlphaFoldDB" id="A0A1B0CBA1"/>
<dbReference type="PANTHER" id="PTHR21220:SF0">
    <property type="entry name" value="DNA-DEPENDENT METALLOPROTEASE SPRTN"/>
    <property type="match status" value="1"/>
</dbReference>
<dbReference type="PANTHER" id="PTHR21220">
    <property type="entry name" value="DNA-DEPENDENT METALLOPROTEASE SPRTN"/>
    <property type="match status" value="1"/>
</dbReference>
<dbReference type="VEuPathDB" id="VectorBase:LLONM1_008417"/>
<proteinExistence type="predicted"/>
<dbReference type="EMBL" id="AJWK01004931">
    <property type="status" value="NOT_ANNOTATED_CDS"/>
    <property type="molecule type" value="Genomic_DNA"/>
</dbReference>
<name>A0A1B0CBA1_LUTLO</name>
<feature type="domain" description="SprT-like" evidence="3">
    <location>
        <begin position="27"/>
        <end position="199"/>
    </location>
</feature>
<accession>A0A1B0CBA1</accession>
<comment type="subcellular location">
    <subcellularLocation>
        <location evidence="1">Nucleus</location>
    </subcellularLocation>
</comment>
<reference evidence="4" key="1">
    <citation type="submission" date="2020-05" db="UniProtKB">
        <authorList>
            <consortium name="EnsemblMetazoa"/>
        </authorList>
    </citation>
    <scope>IDENTIFICATION</scope>
    <source>
        <strain evidence="4">Jacobina</strain>
    </source>
</reference>